<evidence type="ECO:0000313" key="2">
    <source>
        <dbReference type="Proteomes" id="UP000606974"/>
    </source>
</evidence>
<proteinExistence type="predicted"/>
<dbReference type="OrthoDB" id="674604at2759"/>
<dbReference type="PANTHER" id="PTHR10622:SF10">
    <property type="entry name" value="HET DOMAIN-CONTAINING PROTEIN"/>
    <property type="match status" value="1"/>
</dbReference>
<dbReference type="AlphaFoldDB" id="A0A8H7ARZ3"/>
<dbReference type="Proteomes" id="UP000606974">
    <property type="component" value="Unassembled WGS sequence"/>
</dbReference>
<reference evidence="1" key="1">
    <citation type="submission" date="2020-02" db="EMBL/GenBank/DDBJ databases">
        <authorList>
            <person name="Palmer J.M."/>
        </authorList>
    </citation>
    <scope>NUCLEOTIDE SEQUENCE</scope>
    <source>
        <strain evidence="1">EPUS1.4</strain>
        <tissue evidence="1">Thallus</tissue>
    </source>
</reference>
<dbReference type="EMBL" id="JAACFV010000016">
    <property type="protein sequence ID" value="KAF7511882.1"/>
    <property type="molecule type" value="Genomic_DNA"/>
</dbReference>
<evidence type="ECO:0008006" key="3">
    <source>
        <dbReference type="Google" id="ProtNLM"/>
    </source>
</evidence>
<organism evidence="1 2">
    <name type="scientific">Endocarpon pusillum</name>
    <dbReference type="NCBI Taxonomy" id="364733"/>
    <lineage>
        <taxon>Eukaryota</taxon>
        <taxon>Fungi</taxon>
        <taxon>Dikarya</taxon>
        <taxon>Ascomycota</taxon>
        <taxon>Pezizomycotina</taxon>
        <taxon>Eurotiomycetes</taxon>
        <taxon>Chaetothyriomycetidae</taxon>
        <taxon>Verrucariales</taxon>
        <taxon>Verrucariaceae</taxon>
        <taxon>Endocarpon</taxon>
    </lineage>
</organism>
<dbReference type="PANTHER" id="PTHR10622">
    <property type="entry name" value="HET DOMAIN-CONTAINING PROTEIN"/>
    <property type="match status" value="1"/>
</dbReference>
<gene>
    <name evidence="1" type="ORF">GJ744_003115</name>
</gene>
<keyword evidence="2" id="KW-1185">Reference proteome</keyword>
<protein>
    <recommendedName>
        <fullName evidence="3">Heterokaryon incompatibility domain-containing protein</fullName>
    </recommendedName>
</protein>
<comment type="caution">
    <text evidence="1">The sequence shown here is derived from an EMBL/GenBank/DDBJ whole genome shotgun (WGS) entry which is preliminary data.</text>
</comment>
<name>A0A8H7ARZ3_9EURO</name>
<evidence type="ECO:0000313" key="1">
    <source>
        <dbReference type="EMBL" id="KAF7511882.1"/>
    </source>
</evidence>
<accession>A0A8H7ARZ3</accession>
<sequence length="167" mass="19591">MRLLQADENGEFSLTDDLINNIPPYAILSHTWGEDHEEVSFIDLTRGPRRTKAGYKKLRFLHSRLHATAYDTFGWIHAASTKRTTLSFQKPSLRCIVGTAERRNAMHTFQTFRLWTITRSVHRYSHGSPPFATAKPSELLARCMERRYDRRMWRRLTDRVPFPICVL</sequence>